<gene>
    <name evidence="1" type="ORF">FOZ61_005676</name>
</gene>
<name>A0A7J6LGV5_PEROL</name>
<dbReference type="EMBL" id="JABAHT010000311">
    <property type="protein sequence ID" value="KAF4658393.1"/>
    <property type="molecule type" value="Genomic_DNA"/>
</dbReference>
<dbReference type="Proteomes" id="UP000570595">
    <property type="component" value="Unassembled WGS sequence"/>
</dbReference>
<protein>
    <submittedName>
        <fullName evidence="1">Uncharacterized protein</fullName>
    </submittedName>
</protein>
<accession>A0A7J6LGV5</accession>
<evidence type="ECO:0000313" key="1">
    <source>
        <dbReference type="EMBL" id="KAF4658393.1"/>
    </source>
</evidence>
<proteinExistence type="predicted"/>
<reference evidence="1 2" key="1">
    <citation type="submission" date="2020-04" db="EMBL/GenBank/DDBJ databases">
        <title>Perkinsus olseni comparative genomics.</title>
        <authorList>
            <person name="Bogema D.R."/>
        </authorList>
    </citation>
    <scope>NUCLEOTIDE SEQUENCE [LARGE SCALE GENOMIC DNA]</scope>
    <source>
        <strain evidence="1">ATCC PRA-179</strain>
    </source>
</reference>
<organism evidence="1 2">
    <name type="scientific">Perkinsus olseni</name>
    <name type="common">Perkinsus atlanticus</name>
    <dbReference type="NCBI Taxonomy" id="32597"/>
    <lineage>
        <taxon>Eukaryota</taxon>
        <taxon>Sar</taxon>
        <taxon>Alveolata</taxon>
        <taxon>Perkinsozoa</taxon>
        <taxon>Perkinsea</taxon>
        <taxon>Perkinsida</taxon>
        <taxon>Perkinsidae</taxon>
        <taxon>Perkinsus</taxon>
    </lineage>
</organism>
<comment type="caution">
    <text evidence="1">The sequence shown here is derived from an EMBL/GenBank/DDBJ whole genome shotgun (WGS) entry which is preliminary data.</text>
</comment>
<sequence>MIAVVYFKSLLFYPRESKIFSNNEDRPVLLARISLNLRENSLNQLGNTNHHLYNPNNLRCSSGERSVTSL</sequence>
<dbReference type="OrthoDB" id="10398233at2759"/>
<dbReference type="AlphaFoldDB" id="A0A7J6LGV5"/>
<evidence type="ECO:0000313" key="2">
    <source>
        <dbReference type="Proteomes" id="UP000570595"/>
    </source>
</evidence>